<evidence type="ECO:0000313" key="5">
    <source>
        <dbReference type="EMBL" id="JAS68293.1"/>
    </source>
</evidence>
<sequence>IVILRKTMKIICTVEVSDRNLPSLNLSSKKSVRSSLAIGKSLDKELFILHQTNQNGSGKKYKVKNNIANIFVKFINEGKATIRFKEPQHDLAIKCDSIQLKGFLRTIKLGLDGNNSCQLSTIPNSHTIQNKSLKPVKTKLKITSKEEYPVLEGFPRTLDSLQINNANMRTLDNRILRLRNLCILNLENNELTTLPEQLGSSLPNLKEIYLRHNSLGLGGNWRWIINGNLQKQLKLLDLRSNKISVLPDKLVKLANLVTLNVDDNRLENLPNAIGYMRNLRFFTASLNKISYLPGSIKLLRLETLNLCNYVFCEKLNKKVSAKDFQFVPPLVDIAATCVITRRLHFNEATLPQTLIDHLESASFCACGKPCFSQQPESYIPYHGQHSCLISSPNCLDFKISVRYCSFRCYSKDEH</sequence>
<dbReference type="Pfam" id="PF13855">
    <property type="entry name" value="LRR_8"/>
    <property type="match status" value="2"/>
</dbReference>
<proteinExistence type="predicted"/>
<evidence type="ECO:0000256" key="1">
    <source>
        <dbReference type="ARBA" id="ARBA00022614"/>
    </source>
</evidence>
<dbReference type="InterPro" id="IPR050216">
    <property type="entry name" value="LRR_domain-containing"/>
</dbReference>
<evidence type="ECO:0000256" key="3">
    <source>
        <dbReference type="ARBA" id="ARBA00023242"/>
    </source>
</evidence>
<feature type="non-terminal residue" evidence="5">
    <location>
        <position position="1"/>
    </location>
</feature>
<dbReference type="Pfam" id="PF25344">
    <property type="entry name" value="PH_LRR1"/>
    <property type="match status" value="1"/>
</dbReference>
<keyword evidence="3" id="KW-0539">Nucleus</keyword>
<dbReference type="GO" id="GO:0005737">
    <property type="term" value="C:cytoplasm"/>
    <property type="evidence" value="ECO:0007669"/>
    <property type="project" value="TreeGrafter"/>
</dbReference>
<dbReference type="InterPro" id="IPR003591">
    <property type="entry name" value="Leu-rich_rpt_typical-subtyp"/>
</dbReference>
<gene>
    <name evidence="5" type="ORF">g.3978</name>
</gene>
<dbReference type="SMART" id="SM00364">
    <property type="entry name" value="LRR_BAC"/>
    <property type="match status" value="3"/>
</dbReference>
<keyword evidence="2" id="KW-0677">Repeat</keyword>
<dbReference type="Gene3D" id="3.80.10.10">
    <property type="entry name" value="Ribonuclease Inhibitor"/>
    <property type="match status" value="2"/>
</dbReference>
<dbReference type="InterPro" id="IPR032675">
    <property type="entry name" value="LRR_dom_sf"/>
</dbReference>
<dbReference type="PROSITE" id="PS51450">
    <property type="entry name" value="LRR"/>
    <property type="match status" value="3"/>
</dbReference>
<name>A0A1B6H0U5_9HEMI</name>
<feature type="domain" description="PIF1/LRR1 pleckstrin homology" evidence="4">
    <location>
        <begin position="8"/>
        <end position="117"/>
    </location>
</feature>
<reference evidence="5" key="1">
    <citation type="submission" date="2015-11" db="EMBL/GenBank/DDBJ databases">
        <title>De novo transcriptome assembly of four potential Pierce s Disease insect vectors from Arizona vineyards.</title>
        <authorList>
            <person name="Tassone E.E."/>
        </authorList>
    </citation>
    <scope>NUCLEOTIDE SEQUENCE</scope>
</reference>
<dbReference type="AlphaFoldDB" id="A0A1B6H0U5"/>
<accession>A0A1B6H0U5</accession>
<dbReference type="SMART" id="SM00369">
    <property type="entry name" value="LRR_TYP"/>
    <property type="match status" value="3"/>
</dbReference>
<dbReference type="PANTHER" id="PTHR48051">
    <property type="match status" value="1"/>
</dbReference>
<organism evidence="5">
    <name type="scientific">Cuerna arida</name>
    <dbReference type="NCBI Taxonomy" id="1464854"/>
    <lineage>
        <taxon>Eukaryota</taxon>
        <taxon>Metazoa</taxon>
        <taxon>Ecdysozoa</taxon>
        <taxon>Arthropoda</taxon>
        <taxon>Hexapoda</taxon>
        <taxon>Insecta</taxon>
        <taxon>Pterygota</taxon>
        <taxon>Neoptera</taxon>
        <taxon>Paraneoptera</taxon>
        <taxon>Hemiptera</taxon>
        <taxon>Auchenorrhyncha</taxon>
        <taxon>Membracoidea</taxon>
        <taxon>Cicadellidae</taxon>
        <taxon>Cicadellinae</taxon>
        <taxon>Proconiini</taxon>
        <taxon>Cuerna</taxon>
    </lineage>
</organism>
<dbReference type="InterPro" id="IPR057437">
    <property type="entry name" value="PIF1/LRR1_PH"/>
</dbReference>
<dbReference type="EMBL" id="GECZ01001476">
    <property type="protein sequence ID" value="JAS68293.1"/>
    <property type="molecule type" value="Transcribed_RNA"/>
</dbReference>
<dbReference type="PANTHER" id="PTHR48051:SF52">
    <property type="entry name" value="LEUCINE-RICH REPEAT PROTEIN 1"/>
    <property type="match status" value="1"/>
</dbReference>
<evidence type="ECO:0000259" key="4">
    <source>
        <dbReference type="Pfam" id="PF25344"/>
    </source>
</evidence>
<keyword evidence="1" id="KW-0433">Leucine-rich repeat</keyword>
<evidence type="ECO:0000256" key="2">
    <source>
        <dbReference type="ARBA" id="ARBA00022737"/>
    </source>
</evidence>
<dbReference type="InterPro" id="IPR001611">
    <property type="entry name" value="Leu-rich_rpt"/>
</dbReference>
<protein>
    <recommendedName>
        <fullName evidence="4">PIF1/LRR1 pleckstrin homology domain-containing protein</fullName>
    </recommendedName>
</protein>
<feature type="non-terminal residue" evidence="5">
    <location>
        <position position="414"/>
    </location>
</feature>
<dbReference type="SUPFAM" id="SSF52058">
    <property type="entry name" value="L domain-like"/>
    <property type="match status" value="1"/>
</dbReference>